<accession>A0AC60QK10</accession>
<proteinExistence type="predicted"/>
<keyword evidence="2" id="KW-1185">Reference proteome</keyword>
<dbReference type="Proteomes" id="UP000805193">
    <property type="component" value="Unassembled WGS sequence"/>
</dbReference>
<protein>
    <submittedName>
        <fullName evidence="1">Uncharacterized protein</fullName>
    </submittedName>
</protein>
<name>A0AC60QK10_IXOPE</name>
<dbReference type="EMBL" id="JABSTQ010009039">
    <property type="protein sequence ID" value="KAG0433673.1"/>
    <property type="molecule type" value="Genomic_DNA"/>
</dbReference>
<evidence type="ECO:0000313" key="1">
    <source>
        <dbReference type="EMBL" id="KAG0433673.1"/>
    </source>
</evidence>
<reference evidence="1 2" key="1">
    <citation type="journal article" date="2020" name="Cell">
        <title>Large-Scale Comparative Analyses of Tick Genomes Elucidate Their Genetic Diversity and Vector Capacities.</title>
        <authorList>
            <consortium name="Tick Genome and Microbiome Consortium (TIGMIC)"/>
            <person name="Jia N."/>
            <person name="Wang J."/>
            <person name="Shi W."/>
            <person name="Du L."/>
            <person name="Sun Y."/>
            <person name="Zhan W."/>
            <person name="Jiang J.F."/>
            <person name="Wang Q."/>
            <person name="Zhang B."/>
            <person name="Ji P."/>
            <person name="Bell-Sakyi L."/>
            <person name="Cui X.M."/>
            <person name="Yuan T.T."/>
            <person name="Jiang B.G."/>
            <person name="Yang W.F."/>
            <person name="Lam T.T."/>
            <person name="Chang Q.C."/>
            <person name="Ding S.J."/>
            <person name="Wang X.J."/>
            <person name="Zhu J.G."/>
            <person name="Ruan X.D."/>
            <person name="Zhao L."/>
            <person name="Wei J.T."/>
            <person name="Ye R.Z."/>
            <person name="Que T.C."/>
            <person name="Du C.H."/>
            <person name="Zhou Y.H."/>
            <person name="Cheng J.X."/>
            <person name="Dai P.F."/>
            <person name="Guo W.B."/>
            <person name="Han X.H."/>
            <person name="Huang E.J."/>
            <person name="Li L.F."/>
            <person name="Wei W."/>
            <person name="Gao Y.C."/>
            <person name="Liu J.Z."/>
            <person name="Shao H.Z."/>
            <person name="Wang X."/>
            <person name="Wang C.C."/>
            <person name="Yang T.C."/>
            <person name="Huo Q.B."/>
            <person name="Li W."/>
            <person name="Chen H.Y."/>
            <person name="Chen S.E."/>
            <person name="Zhou L.G."/>
            <person name="Ni X.B."/>
            <person name="Tian J.H."/>
            <person name="Sheng Y."/>
            <person name="Liu T."/>
            <person name="Pan Y.S."/>
            <person name="Xia L.Y."/>
            <person name="Li J."/>
            <person name="Zhao F."/>
            <person name="Cao W.C."/>
        </authorList>
    </citation>
    <scope>NUCLEOTIDE SEQUENCE [LARGE SCALE GENOMIC DNA]</scope>
    <source>
        <strain evidence="1">Iper-2018</strain>
    </source>
</reference>
<evidence type="ECO:0000313" key="2">
    <source>
        <dbReference type="Proteomes" id="UP000805193"/>
    </source>
</evidence>
<organism evidence="1 2">
    <name type="scientific">Ixodes persulcatus</name>
    <name type="common">Taiga tick</name>
    <dbReference type="NCBI Taxonomy" id="34615"/>
    <lineage>
        <taxon>Eukaryota</taxon>
        <taxon>Metazoa</taxon>
        <taxon>Ecdysozoa</taxon>
        <taxon>Arthropoda</taxon>
        <taxon>Chelicerata</taxon>
        <taxon>Arachnida</taxon>
        <taxon>Acari</taxon>
        <taxon>Parasitiformes</taxon>
        <taxon>Ixodida</taxon>
        <taxon>Ixodoidea</taxon>
        <taxon>Ixodidae</taxon>
        <taxon>Ixodinae</taxon>
        <taxon>Ixodes</taxon>
    </lineage>
</organism>
<gene>
    <name evidence="1" type="ORF">HPB47_019710</name>
</gene>
<sequence>MSCPMLFPGEYLWGQLERGAPWAGDPRNWLSGPTEDRPASVQIGARVARFGQAYGRLPGGRRSPVTARARAAGFGPASDTRFAPPETFLAVCVSFV</sequence>
<comment type="caution">
    <text evidence="1">The sequence shown here is derived from an EMBL/GenBank/DDBJ whole genome shotgun (WGS) entry which is preliminary data.</text>
</comment>